<protein>
    <submittedName>
        <fullName evidence="5">Nitroreductase</fullName>
    </submittedName>
</protein>
<proteinExistence type="predicted"/>
<keyword evidence="2" id="KW-0288">FMN</keyword>
<sequence length="172" mass="19302">MELLDAIHTRRSIRKYLDKPVPEEMLGILLKAAMSAPSAGNQQPWHFIVIRDRTKLDSIPSFHPYSKMVLQAPAAIVVCGDPDGKKWPTFWDQDASAATQNILLAARDLGLGTVWVGIYPEKDRMDGFRKLLGIPENIIPFSLVPVGWPDGTFEAVNRFRPELIHNESWGAK</sequence>
<dbReference type="PANTHER" id="PTHR23026">
    <property type="entry name" value="NADPH NITROREDUCTASE"/>
    <property type="match status" value="1"/>
</dbReference>
<dbReference type="PANTHER" id="PTHR23026:SF90">
    <property type="entry name" value="IODOTYROSINE DEIODINASE 1"/>
    <property type="match status" value="1"/>
</dbReference>
<keyword evidence="6" id="KW-1185">Reference proteome</keyword>
<evidence type="ECO:0000256" key="1">
    <source>
        <dbReference type="ARBA" id="ARBA00022630"/>
    </source>
</evidence>
<keyword evidence="3" id="KW-0560">Oxidoreductase</keyword>
<accession>A0A1I3VE62</accession>
<dbReference type="CDD" id="cd02150">
    <property type="entry name" value="nitroreductase"/>
    <property type="match status" value="1"/>
</dbReference>
<gene>
    <name evidence="5" type="ORF">SAMN04488082_11017</name>
</gene>
<dbReference type="Gene3D" id="3.40.109.10">
    <property type="entry name" value="NADH Oxidase"/>
    <property type="match status" value="1"/>
</dbReference>
<feature type="domain" description="Nitroreductase" evidence="4">
    <location>
        <begin position="7"/>
        <end position="54"/>
    </location>
</feature>
<reference evidence="6" key="1">
    <citation type="submission" date="2016-10" db="EMBL/GenBank/DDBJ databases">
        <authorList>
            <person name="Varghese N."/>
            <person name="Submissions S."/>
        </authorList>
    </citation>
    <scope>NUCLEOTIDE SEQUENCE [LARGE SCALE GENOMIC DNA]</scope>
    <source>
        <strain evidence="6">DSM 5918</strain>
    </source>
</reference>
<dbReference type="OrthoDB" id="9798230at2"/>
<organism evidence="5 6">
    <name type="scientific">Desulfomicrobium apsheronum</name>
    <dbReference type="NCBI Taxonomy" id="52560"/>
    <lineage>
        <taxon>Bacteria</taxon>
        <taxon>Pseudomonadati</taxon>
        <taxon>Thermodesulfobacteriota</taxon>
        <taxon>Desulfovibrionia</taxon>
        <taxon>Desulfovibrionales</taxon>
        <taxon>Desulfomicrobiaceae</taxon>
        <taxon>Desulfomicrobium</taxon>
    </lineage>
</organism>
<dbReference type="InterPro" id="IPR029479">
    <property type="entry name" value="Nitroreductase"/>
</dbReference>
<dbReference type="SUPFAM" id="SSF55469">
    <property type="entry name" value="FMN-dependent nitroreductase-like"/>
    <property type="match status" value="1"/>
</dbReference>
<name>A0A1I3VE62_9BACT</name>
<evidence type="ECO:0000313" key="6">
    <source>
        <dbReference type="Proteomes" id="UP000198635"/>
    </source>
</evidence>
<dbReference type="EMBL" id="FORX01000010">
    <property type="protein sequence ID" value="SFJ93555.1"/>
    <property type="molecule type" value="Genomic_DNA"/>
</dbReference>
<keyword evidence="1" id="KW-0285">Flavoprotein</keyword>
<evidence type="ECO:0000256" key="3">
    <source>
        <dbReference type="ARBA" id="ARBA00023002"/>
    </source>
</evidence>
<dbReference type="Proteomes" id="UP000198635">
    <property type="component" value="Unassembled WGS sequence"/>
</dbReference>
<dbReference type="GO" id="GO:0016491">
    <property type="term" value="F:oxidoreductase activity"/>
    <property type="evidence" value="ECO:0007669"/>
    <property type="project" value="UniProtKB-KW"/>
</dbReference>
<dbReference type="AlphaFoldDB" id="A0A1I3VE62"/>
<evidence type="ECO:0000259" key="4">
    <source>
        <dbReference type="Pfam" id="PF00881"/>
    </source>
</evidence>
<dbReference type="InterPro" id="IPR000415">
    <property type="entry name" value="Nitroreductase-like"/>
</dbReference>
<dbReference type="Pfam" id="PF00881">
    <property type="entry name" value="Nitroreductase"/>
    <property type="match status" value="2"/>
</dbReference>
<dbReference type="InterPro" id="IPR050627">
    <property type="entry name" value="Nitroreductase/BluB"/>
</dbReference>
<feature type="domain" description="Nitroreductase" evidence="4">
    <location>
        <begin position="65"/>
        <end position="148"/>
    </location>
</feature>
<evidence type="ECO:0000256" key="2">
    <source>
        <dbReference type="ARBA" id="ARBA00022643"/>
    </source>
</evidence>
<evidence type="ECO:0000313" key="5">
    <source>
        <dbReference type="EMBL" id="SFJ93555.1"/>
    </source>
</evidence>
<dbReference type="STRING" id="52560.SAMN04488082_11017"/>